<dbReference type="Pfam" id="PF01381">
    <property type="entry name" value="HTH_3"/>
    <property type="match status" value="1"/>
</dbReference>
<dbReference type="InterPro" id="IPR010982">
    <property type="entry name" value="Lambda_DNA-bd_dom_sf"/>
</dbReference>
<dbReference type="Gene3D" id="1.10.260.40">
    <property type="entry name" value="lambda repressor-like DNA-binding domains"/>
    <property type="match status" value="1"/>
</dbReference>
<sequence length="91" mass="9603">MNDSLCGPCARAAGFRKPIPEGFYEDADLRAALANYDFGAVFAAVRQQTGLSQLQLADLLGLSQSRVSAVPSRHLRGAAAGPVPRFGRSPT</sequence>
<dbReference type="GO" id="GO:0003677">
    <property type="term" value="F:DNA binding"/>
    <property type="evidence" value="ECO:0007669"/>
    <property type="project" value="InterPro"/>
</dbReference>
<organism evidence="2 3">
    <name type="scientific">Saccharopolyspora phatthalungensis</name>
    <dbReference type="NCBI Taxonomy" id="664693"/>
    <lineage>
        <taxon>Bacteria</taxon>
        <taxon>Bacillati</taxon>
        <taxon>Actinomycetota</taxon>
        <taxon>Actinomycetes</taxon>
        <taxon>Pseudonocardiales</taxon>
        <taxon>Pseudonocardiaceae</taxon>
        <taxon>Saccharopolyspora</taxon>
    </lineage>
</organism>
<dbReference type="InterPro" id="IPR001387">
    <property type="entry name" value="Cro/C1-type_HTH"/>
</dbReference>
<name>A0A840QK27_9PSEU</name>
<dbReference type="AlphaFoldDB" id="A0A840QK27"/>
<evidence type="ECO:0000313" key="3">
    <source>
        <dbReference type="Proteomes" id="UP000584374"/>
    </source>
</evidence>
<accession>A0A840QK27</accession>
<comment type="caution">
    <text evidence="2">The sequence shown here is derived from an EMBL/GenBank/DDBJ whole genome shotgun (WGS) entry which is preliminary data.</text>
</comment>
<dbReference type="SUPFAM" id="SSF47413">
    <property type="entry name" value="lambda repressor-like DNA-binding domains"/>
    <property type="match status" value="1"/>
</dbReference>
<dbReference type="EMBL" id="JACHIW010000002">
    <property type="protein sequence ID" value="MBB5159545.1"/>
    <property type="molecule type" value="Genomic_DNA"/>
</dbReference>
<dbReference type="Proteomes" id="UP000584374">
    <property type="component" value="Unassembled WGS sequence"/>
</dbReference>
<feature type="domain" description="HTH cro/C1-type" evidence="1">
    <location>
        <begin position="42"/>
        <end position="68"/>
    </location>
</feature>
<dbReference type="RefSeq" id="WP_184731984.1">
    <property type="nucleotide sequence ID" value="NZ_JACHIW010000002.1"/>
</dbReference>
<dbReference type="PROSITE" id="PS50943">
    <property type="entry name" value="HTH_CROC1"/>
    <property type="match status" value="1"/>
</dbReference>
<protein>
    <submittedName>
        <fullName evidence="2">Ribosome-binding protein aMBF1 (Putative translation factor)</fullName>
    </submittedName>
</protein>
<evidence type="ECO:0000259" key="1">
    <source>
        <dbReference type="PROSITE" id="PS50943"/>
    </source>
</evidence>
<keyword evidence="3" id="KW-1185">Reference proteome</keyword>
<proteinExistence type="predicted"/>
<gene>
    <name evidence="2" type="ORF">BJ970_007144</name>
</gene>
<reference evidence="2 3" key="1">
    <citation type="submission" date="2020-08" db="EMBL/GenBank/DDBJ databases">
        <title>Sequencing the genomes of 1000 actinobacteria strains.</title>
        <authorList>
            <person name="Klenk H.-P."/>
        </authorList>
    </citation>
    <scope>NUCLEOTIDE SEQUENCE [LARGE SCALE GENOMIC DNA]</scope>
    <source>
        <strain evidence="2 3">DSM 45584</strain>
    </source>
</reference>
<evidence type="ECO:0000313" key="2">
    <source>
        <dbReference type="EMBL" id="MBB5159545.1"/>
    </source>
</evidence>
<dbReference type="CDD" id="cd00093">
    <property type="entry name" value="HTH_XRE"/>
    <property type="match status" value="1"/>
</dbReference>